<dbReference type="Proteomes" id="UP000001844">
    <property type="component" value="Chromosome"/>
</dbReference>
<dbReference type="PIRSF" id="PIRSF016821">
    <property type="entry name" value="HSP15"/>
    <property type="match status" value="1"/>
</dbReference>
<dbReference type="STRING" id="472759.Nhal_2693"/>
<evidence type="ECO:0000256" key="1">
    <source>
        <dbReference type="ARBA" id="ARBA00008396"/>
    </source>
</evidence>
<dbReference type="GO" id="GO:0003727">
    <property type="term" value="F:single-stranded RNA binding"/>
    <property type="evidence" value="ECO:0007669"/>
    <property type="project" value="InterPro"/>
</dbReference>
<protein>
    <recommendedName>
        <fullName evidence="4">Heat shock protein 15</fullName>
    </recommendedName>
</protein>
<dbReference type="EMBL" id="CP001798">
    <property type="protein sequence ID" value="ADE15768.1"/>
    <property type="molecule type" value="Genomic_DNA"/>
</dbReference>
<dbReference type="CDD" id="cd00165">
    <property type="entry name" value="S4"/>
    <property type="match status" value="1"/>
</dbReference>
<dbReference type="GO" id="GO:0043023">
    <property type="term" value="F:ribosomal large subunit binding"/>
    <property type="evidence" value="ECO:0007669"/>
    <property type="project" value="InterPro"/>
</dbReference>
<evidence type="ECO:0000313" key="7">
    <source>
        <dbReference type="EMBL" id="ADE15768.1"/>
    </source>
</evidence>
<evidence type="ECO:0000256" key="2">
    <source>
        <dbReference type="ARBA" id="ARBA00022884"/>
    </source>
</evidence>
<gene>
    <name evidence="7" type="ordered locus">Nhal_2693</name>
</gene>
<dbReference type="InterPro" id="IPR025708">
    <property type="entry name" value="HSP15"/>
</dbReference>
<reference evidence="8" key="1">
    <citation type="submission" date="2010-04" db="EMBL/GenBank/DDBJ databases">
        <title>Complete genome sequence of Nitrosococcus halophilus Nc4, a salt-adapted, aerobic obligate ammonia-oxidizing sulfur purple bacterium.</title>
        <authorList>
            <consortium name="US DOE Joint Genome Institute"/>
            <person name="Campbell M.A."/>
            <person name="Malfatti S.A."/>
            <person name="Chain P.S.G."/>
            <person name="Heidelberg J.F."/>
            <person name="Ward B.B."/>
            <person name="Klotz M.G."/>
        </authorList>
    </citation>
    <scope>NUCLEOTIDE SEQUENCE [LARGE SCALE GENOMIC DNA]</scope>
    <source>
        <strain evidence="8">Nc4</strain>
    </source>
</reference>
<dbReference type="SUPFAM" id="SSF55174">
    <property type="entry name" value="Alpha-L RNA-binding motif"/>
    <property type="match status" value="1"/>
</dbReference>
<dbReference type="PROSITE" id="PS50889">
    <property type="entry name" value="S4"/>
    <property type="match status" value="1"/>
</dbReference>
<dbReference type="eggNOG" id="COG1188">
    <property type="taxonomic scope" value="Bacteria"/>
</dbReference>
<keyword evidence="8" id="KW-1185">Reference proteome</keyword>
<dbReference type="SMART" id="SM00363">
    <property type="entry name" value="S4"/>
    <property type="match status" value="1"/>
</dbReference>
<organism evidence="7 8">
    <name type="scientific">Nitrosococcus halophilus (strain Nc4)</name>
    <dbReference type="NCBI Taxonomy" id="472759"/>
    <lineage>
        <taxon>Bacteria</taxon>
        <taxon>Pseudomonadati</taxon>
        <taxon>Pseudomonadota</taxon>
        <taxon>Gammaproteobacteria</taxon>
        <taxon>Chromatiales</taxon>
        <taxon>Chromatiaceae</taxon>
        <taxon>Nitrosococcus</taxon>
    </lineage>
</organism>
<evidence type="ECO:0000256" key="5">
    <source>
        <dbReference type="SAM" id="MobiDB-lite"/>
    </source>
</evidence>
<dbReference type="Pfam" id="PF01479">
    <property type="entry name" value="S4"/>
    <property type="match status" value="1"/>
</dbReference>
<dbReference type="Gene3D" id="3.10.290.10">
    <property type="entry name" value="RNA-binding S4 domain"/>
    <property type="match status" value="1"/>
</dbReference>
<feature type="domain" description="RNA-binding S4" evidence="6">
    <location>
        <begin position="9"/>
        <end position="65"/>
    </location>
</feature>
<dbReference type="GO" id="GO:0034605">
    <property type="term" value="P:cellular response to heat"/>
    <property type="evidence" value="ECO:0007669"/>
    <property type="project" value="InterPro"/>
</dbReference>
<sequence>MTASETEKIRLDKWLWAARFFKTRSLAVEAVNGGKVHLNGRRVKPSQRVAIGDHLTIRRGQFEYEITIEGLSQQRRPAPEASLLYQESEKSKAKRQTLAMQLREEREQRPTTRGRPSKRDRRQIIRFTRKS</sequence>
<dbReference type="HOGENOM" id="CLU_101003_2_1_6"/>
<dbReference type="AlphaFoldDB" id="D5BX85"/>
<evidence type="ECO:0000259" key="6">
    <source>
        <dbReference type="SMART" id="SM00363"/>
    </source>
</evidence>
<dbReference type="OrthoDB" id="9797176at2"/>
<feature type="region of interest" description="Disordered" evidence="5">
    <location>
        <begin position="73"/>
        <end position="131"/>
    </location>
</feature>
<dbReference type="InterPro" id="IPR002942">
    <property type="entry name" value="S4_RNA-bd"/>
</dbReference>
<comment type="similarity">
    <text evidence="1 4">Belongs to the HSP15 family.</text>
</comment>
<keyword evidence="3 4" id="KW-0238">DNA-binding</keyword>
<evidence type="ECO:0000313" key="8">
    <source>
        <dbReference type="Proteomes" id="UP000001844"/>
    </source>
</evidence>
<name>D5BX85_NITHN</name>
<dbReference type="KEGG" id="nhl:Nhal_2693"/>
<keyword evidence="2 4" id="KW-0694">RNA-binding</keyword>
<dbReference type="RefSeq" id="WP_013033628.1">
    <property type="nucleotide sequence ID" value="NC_013960.1"/>
</dbReference>
<proteinExistence type="inferred from homology"/>
<evidence type="ECO:0000256" key="3">
    <source>
        <dbReference type="ARBA" id="ARBA00023125"/>
    </source>
</evidence>
<dbReference type="GO" id="GO:0003677">
    <property type="term" value="F:DNA binding"/>
    <property type="evidence" value="ECO:0007669"/>
    <property type="project" value="UniProtKB-KW"/>
</dbReference>
<accession>D5BX85</accession>
<evidence type="ECO:0000256" key="4">
    <source>
        <dbReference type="PIRNR" id="PIRNR016821"/>
    </source>
</evidence>
<dbReference type="InterPro" id="IPR036986">
    <property type="entry name" value="S4_RNA-bd_sf"/>
</dbReference>